<evidence type="ECO:0008006" key="4">
    <source>
        <dbReference type="Google" id="ProtNLM"/>
    </source>
</evidence>
<accession>A0A1I7IRL8</accession>
<keyword evidence="1" id="KW-0732">Signal</keyword>
<dbReference type="STRING" id="1224947.SAMN05216480_12027"/>
<protein>
    <recommendedName>
        <fullName evidence="4">NVEALA protein</fullName>
    </recommendedName>
</protein>
<keyword evidence="3" id="KW-1185">Reference proteome</keyword>
<proteinExistence type="predicted"/>
<dbReference type="AlphaFoldDB" id="A0A1I7IRL8"/>
<reference evidence="3" key="1">
    <citation type="submission" date="2016-10" db="EMBL/GenBank/DDBJ databases">
        <authorList>
            <person name="Varghese N."/>
            <person name="Submissions S."/>
        </authorList>
    </citation>
    <scope>NUCLEOTIDE SEQUENCE [LARGE SCALE GENOMIC DNA]</scope>
    <source>
        <strain evidence="3">CGMCC 1.12333</strain>
    </source>
</reference>
<evidence type="ECO:0000313" key="3">
    <source>
        <dbReference type="Proteomes" id="UP000199138"/>
    </source>
</evidence>
<gene>
    <name evidence="2" type="ORF">SAMN05216480_12027</name>
</gene>
<dbReference type="Pfam" id="PF20130">
    <property type="entry name" value="DUF6520"/>
    <property type="match status" value="1"/>
</dbReference>
<name>A0A1I7IRL8_9FLAO</name>
<dbReference type="InterPro" id="IPR045391">
    <property type="entry name" value="DUF6520"/>
</dbReference>
<evidence type="ECO:0000313" key="2">
    <source>
        <dbReference type="EMBL" id="SFU75580.1"/>
    </source>
</evidence>
<dbReference type="RefSeq" id="WP_093026455.1">
    <property type="nucleotide sequence ID" value="NZ_FPBK01000020.1"/>
</dbReference>
<feature type="signal peptide" evidence="1">
    <location>
        <begin position="1"/>
        <end position="22"/>
    </location>
</feature>
<feature type="chain" id="PRO_5011785863" description="NVEALA protein" evidence="1">
    <location>
        <begin position="23"/>
        <end position="84"/>
    </location>
</feature>
<dbReference type="EMBL" id="FPBK01000020">
    <property type="protein sequence ID" value="SFU75580.1"/>
    <property type="molecule type" value="Genomic_DNA"/>
</dbReference>
<evidence type="ECO:0000256" key="1">
    <source>
        <dbReference type="SAM" id="SignalP"/>
    </source>
</evidence>
<sequence length="84" mass="9094">MKKSRLFLATGVFALAFGAAFATKANKDDALLGYAQLATSCQLTDVPIECGTEHANICTVDEITYFVSRKGNDPSVCVTEYRKP</sequence>
<dbReference type="Proteomes" id="UP000199138">
    <property type="component" value="Unassembled WGS sequence"/>
</dbReference>
<organism evidence="2 3">
    <name type="scientific">Pustulibacterium marinum</name>
    <dbReference type="NCBI Taxonomy" id="1224947"/>
    <lineage>
        <taxon>Bacteria</taxon>
        <taxon>Pseudomonadati</taxon>
        <taxon>Bacteroidota</taxon>
        <taxon>Flavobacteriia</taxon>
        <taxon>Flavobacteriales</taxon>
        <taxon>Flavobacteriaceae</taxon>
        <taxon>Pustulibacterium</taxon>
    </lineage>
</organism>